<dbReference type="GO" id="GO:0046872">
    <property type="term" value="F:metal ion binding"/>
    <property type="evidence" value="ECO:0007669"/>
    <property type="project" value="InterPro"/>
</dbReference>
<dbReference type="PROSITE" id="PS50975">
    <property type="entry name" value="ATP_GRASP"/>
    <property type="match status" value="1"/>
</dbReference>
<keyword evidence="3" id="KW-0436">Ligase</keyword>
<name>A0A1H6Y8U7_9EURY</name>
<dbReference type="Proteomes" id="UP000198888">
    <property type="component" value="Unassembled WGS sequence"/>
</dbReference>
<keyword evidence="4" id="KW-1185">Reference proteome</keyword>
<dbReference type="Gene3D" id="3.40.50.20">
    <property type="match status" value="1"/>
</dbReference>
<dbReference type="InterPro" id="IPR013815">
    <property type="entry name" value="ATP_grasp_subdomain_1"/>
</dbReference>
<dbReference type="EMBL" id="FNYR01000062">
    <property type="protein sequence ID" value="SEJ37651.1"/>
    <property type="molecule type" value="Genomic_DNA"/>
</dbReference>
<dbReference type="Gene3D" id="3.30.1490.20">
    <property type="entry name" value="ATP-grasp fold, A domain"/>
    <property type="match status" value="1"/>
</dbReference>
<organism evidence="3 4">
    <name type="scientific">Halohasta litchfieldiae</name>
    <dbReference type="NCBI Taxonomy" id="1073996"/>
    <lineage>
        <taxon>Archaea</taxon>
        <taxon>Methanobacteriati</taxon>
        <taxon>Methanobacteriota</taxon>
        <taxon>Stenosarchaea group</taxon>
        <taxon>Halobacteria</taxon>
        <taxon>Halobacteriales</taxon>
        <taxon>Haloferacaceae</taxon>
        <taxon>Halohasta</taxon>
    </lineage>
</organism>
<dbReference type="STRING" id="1073996.SAMN05444271_1625"/>
<evidence type="ECO:0000259" key="2">
    <source>
        <dbReference type="PROSITE" id="PS50975"/>
    </source>
</evidence>
<feature type="domain" description="ATP-grasp" evidence="2">
    <location>
        <begin position="120"/>
        <end position="304"/>
    </location>
</feature>
<evidence type="ECO:0000313" key="3">
    <source>
        <dbReference type="EMBL" id="SEJ37651.1"/>
    </source>
</evidence>
<dbReference type="RefSeq" id="WP_089673981.1">
    <property type="nucleotide sequence ID" value="NZ_CP024845.1"/>
</dbReference>
<dbReference type="SUPFAM" id="SSF56059">
    <property type="entry name" value="Glutathione synthetase ATP-binding domain-like"/>
    <property type="match status" value="1"/>
</dbReference>
<dbReference type="InterPro" id="IPR003806">
    <property type="entry name" value="ATP-grasp_PylC-type"/>
</dbReference>
<protein>
    <submittedName>
        <fullName evidence="3">Predicted ATP-dependent carboligase, ATP-grasp superfamily</fullName>
    </submittedName>
</protein>
<gene>
    <name evidence="3" type="ORF">SAMN05444271_1625</name>
</gene>
<dbReference type="InterPro" id="IPR011761">
    <property type="entry name" value="ATP-grasp"/>
</dbReference>
<dbReference type="AlphaFoldDB" id="A0A1H6Y8U7"/>
<keyword evidence="1" id="KW-0547">Nucleotide-binding</keyword>
<dbReference type="Gene3D" id="3.30.470.20">
    <property type="entry name" value="ATP-grasp fold, B domain"/>
    <property type="match status" value="1"/>
</dbReference>
<evidence type="ECO:0000256" key="1">
    <source>
        <dbReference type="PROSITE-ProRule" id="PRU00409"/>
    </source>
</evidence>
<dbReference type="Pfam" id="PF02655">
    <property type="entry name" value="ATP-grasp_3"/>
    <property type="match status" value="1"/>
</dbReference>
<reference evidence="3 4" key="1">
    <citation type="submission" date="2016-10" db="EMBL/GenBank/DDBJ databases">
        <authorList>
            <person name="de Groot N.N."/>
        </authorList>
    </citation>
    <scope>NUCLEOTIDE SEQUENCE [LARGE SCALE GENOMIC DNA]</scope>
    <source>
        <strain evidence="3 4">DSM 22187</strain>
    </source>
</reference>
<proteinExistence type="predicted"/>
<dbReference type="OrthoDB" id="11959at2157"/>
<dbReference type="GO" id="GO:0005524">
    <property type="term" value="F:ATP binding"/>
    <property type="evidence" value="ECO:0007669"/>
    <property type="project" value="UniProtKB-UniRule"/>
</dbReference>
<dbReference type="GO" id="GO:0016874">
    <property type="term" value="F:ligase activity"/>
    <property type="evidence" value="ECO:0007669"/>
    <property type="project" value="UniProtKB-KW"/>
</dbReference>
<dbReference type="GeneID" id="35003246"/>
<accession>A0A1H6Y8U7</accession>
<evidence type="ECO:0000313" key="4">
    <source>
        <dbReference type="Proteomes" id="UP000198888"/>
    </source>
</evidence>
<sequence>MTATVLVTDGRSLSSLAIVRSLGQLGCDVHVCDDFKRNLSAFSKYVSDVKVHEPVGADPTAFIDWLVACCERRQYDLIVPVRDETTLAVSTHRERVSGVTEVFIADPSAIKQLMDKGRCMKTAEQLGIPIPTTYYPDEDLESVRANSTFPVLIKPRAASGARGIVRVDDPTNLARKYEAVNRAYQNPIIQEFVDHSGGHYSIGTLFDETAEPVATHVYKETRQYPSSGGPAIAAHTVEREPWIESMLDLLRTHDWKGPAHMDVLYDPDSEEYKLLEVNPRFWSSLGLTINSGVDIPRQFYQLAVEDGTPEHDNQYLVETNYRWILPNELLWVWEQENKLRAAQQLGMIDSNTCCATLSRDDLRPVLGVVAQAIGYLQDSNRRKKIFDRGWSIDHR</sequence>
<keyword evidence="1" id="KW-0067">ATP-binding</keyword>